<feature type="compositionally biased region" description="Basic and acidic residues" evidence="1">
    <location>
        <begin position="44"/>
        <end position="75"/>
    </location>
</feature>
<reference evidence="2 3" key="1">
    <citation type="submission" date="2024-09" db="EMBL/GenBank/DDBJ databases">
        <title>Chromosome-scale assembly of Riccia fluitans.</title>
        <authorList>
            <person name="Paukszto L."/>
            <person name="Sawicki J."/>
            <person name="Karawczyk K."/>
            <person name="Piernik-Szablinska J."/>
            <person name="Szczecinska M."/>
            <person name="Mazdziarz M."/>
        </authorList>
    </citation>
    <scope>NUCLEOTIDE SEQUENCE [LARGE SCALE GENOMIC DNA]</scope>
    <source>
        <strain evidence="2">Rf_01</strain>
        <tissue evidence="2">Aerial parts of the thallus</tissue>
    </source>
</reference>
<name>A0ABD1YX82_9MARC</name>
<evidence type="ECO:0000313" key="3">
    <source>
        <dbReference type="Proteomes" id="UP001605036"/>
    </source>
</evidence>
<sequence>MLRRGESRQNDEVTLKGTLRPDPNWSWIRTQGDGWARLGLRPRKNLDRTRAAPDLDWTRGEPRTDPDGHRGQLGR</sequence>
<dbReference type="Proteomes" id="UP001605036">
    <property type="component" value="Unassembled WGS sequence"/>
</dbReference>
<comment type="caution">
    <text evidence="2">The sequence shown here is derived from an EMBL/GenBank/DDBJ whole genome shotgun (WGS) entry which is preliminary data.</text>
</comment>
<dbReference type="AlphaFoldDB" id="A0ABD1YX82"/>
<evidence type="ECO:0000313" key="2">
    <source>
        <dbReference type="EMBL" id="KAL2635308.1"/>
    </source>
</evidence>
<accession>A0ABD1YX82</accession>
<gene>
    <name evidence="2" type="ORF">R1flu_006787</name>
</gene>
<feature type="region of interest" description="Disordered" evidence="1">
    <location>
        <begin position="1"/>
        <end position="26"/>
    </location>
</feature>
<keyword evidence="3" id="KW-1185">Reference proteome</keyword>
<proteinExistence type="predicted"/>
<organism evidence="2 3">
    <name type="scientific">Riccia fluitans</name>
    <dbReference type="NCBI Taxonomy" id="41844"/>
    <lineage>
        <taxon>Eukaryota</taxon>
        <taxon>Viridiplantae</taxon>
        <taxon>Streptophyta</taxon>
        <taxon>Embryophyta</taxon>
        <taxon>Marchantiophyta</taxon>
        <taxon>Marchantiopsida</taxon>
        <taxon>Marchantiidae</taxon>
        <taxon>Marchantiales</taxon>
        <taxon>Ricciaceae</taxon>
        <taxon>Riccia</taxon>
    </lineage>
</organism>
<evidence type="ECO:0000256" key="1">
    <source>
        <dbReference type="SAM" id="MobiDB-lite"/>
    </source>
</evidence>
<dbReference type="EMBL" id="JBHFFA010000003">
    <property type="protein sequence ID" value="KAL2635308.1"/>
    <property type="molecule type" value="Genomic_DNA"/>
</dbReference>
<feature type="region of interest" description="Disordered" evidence="1">
    <location>
        <begin position="40"/>
        <end position="75"/>
    </location>
</feature>
<protein>
    <submittedName>
        <fullName evidence="2">Uncharacterized protein</fullName>
    </submittedName>
</protein>
<feature type="compositionally biased region" description="Basic and acidic residues" evidence="1">
    <location>
        <begin position="1"/>
        <end position="14"/>
    </location>
</feature>